<dbReference type="KEGG" id="rbc:BN938_0830"/>
<dbReference type="STRING" id="1433126.BN938_0830"/>
<feature type="binding site" evidence="7">
    <location>
        <position position="88"/>
    </location>
    <ligand>
        <name>Mg(2+)</name>
        <dbReference type="ChEBI" id="CHEBI:18420"/>
        <label>1</label>
        <note>catalytic</note>
    </ligand>
</feature>
<dbReference type="InterPro" id="IPR000760">
    <property type="entry name" value="Inositol_monophosphatase-like"/>
</dbReference>
<dbReference type="EMBL" id="HG934468">
    <property type="protein sequence ID" value="CDN30931.1"/>
    <property type="molecule type" value="Genomic_DNA"/>
</dbReference>
<keyword evidence="6 7" id="KW-0460">Magnesium</keyword>
<comment type="cofactor">
    <cofactor evidence="2 7 8">
        <name>Mg(2+)</name>
        <dbReference type="ChEBI" id="CHEBI:18420"/>
    </cofactor>
</comment>
<dbReference type="PROSITE" id="PS00629">
    <property type="entry name" value="IMP_1"/>
    <property type="match status" value="1"/>
</dbReference>
<dbReference type="GO" id="GO:0008934">
    <property type="term" value="F:inositol monophosphate 1-phosphatase activity"/>
    <property type="evidence" value="ECO:0007669"/>
    <property type="project" value="InterPro"/>
</dbReference>
<dbReference type="InterPro" id="IPR020583">
    <property type="entry name" value="Inositol_monoP_metal-BS"/>
</dbReference>
<name>A0A060R6Y2_9BACT</name>
<dbReference type="InterPro" id="IPR020550">
    <property type="entry name" value="Inositol_monophosphatase_CS"/>
</dbReference>
<evidence type="ECO:0000313" key="10">
    <source>
        <dbReference type="Proteomes" id="UP000027616"/>
    </source>
</evidence>
<evidence type="ECO:0000256" key="2">
    <source>
        <dbReference type="ARBA" id="ARBA00001946"/>
    </source>
</evidence>
<dbReference type="GO" id="GO:0046854">
    <property type="term" value="P:phosphatidylinositol phosphate biosynthetic process"/>
    <property type="evidence" value="ECO:0007669"/>
    <property type="project" value="InterPro"/>
</dbReference>
<feature type="binding site" evidence="7">
    <location>
        <position position="85"/>
    </location>
    <ligand>
        <name>Mg(2+)</name>
        <dbReference type="ChEBI" id="CHEBI:18420"/>
        <label>1</label>
        <note>catalytic</note>
    </ligand>
</feature>
<evidence type="ECO:0000256" key="4">
    <source>
        <dbReference type="ARBA" id="ARBA00022723"/>
    </source>
</evidence>
<comment type="catalytic activity">
    <reaction evidence="1 8">
        <text>a myo-inositol phosphate + H2O = myo-inositol + phosphate</text>
        <dbReference type="Rhea" id="RHEA:24056"/>
        <dbReference type="ChEBI" id="CHEBI:15377"/>
        <dbReference type="ChEBI" id="CHEBI:17268"/>
        <dbReference type="ChEBI" id="CHEBI:43474"/>
        <dbReference type="ChEBI" id="CHEBI:84139"/>
        <dbReference type="EC" id="3.1.3.25"/>
    </reaction>
</comment>
<keyword evidence="4 7" id="KW-0479">Metal-binding</keyword>
<reference evidence="9 10" key="1">
    <citation type="journal article" date="2015" name="Genome Announc.">
        <title>Complete Genome Sequence of the Novel Leech Symbiont Mucinivorans hirudinis M3T.</title>
        <authorList>
            <person name="Nelson M.C."/>
            <person name="Bomar L."/>
            <person name="Graf J."/>
        </authorList>
    </citation>
    <scope>NUCLEOTIDE SEQUENCE [LARGE SCALE GENOMIC DNA]</scope>
    <source>
        <strain evidence="10">M3</strain>
    </source>
</reference>
<organism evidence="9 10">
    <name type="scientific">Mucinivorans hirudinis</name>
    <dbReference type="NCBI Taxonomy" id="1433126"/>
    <lineage>
        <taxon>Bacteria</taxon>
        <taxon>Pseudomonadati</taxon>
        <taxon>Bacteroidota</taxon>
        <taxon>Bacteroidia</taxon>
        <taxon>Bacteroidales</taxon>
        <taxon>Rikenellaceae</taxon>
        <taxon>Mucinivorans</taxon>
    </lineage>
</organism>
<dbReference type="PANTHER" id="PTHR20854">
    <property type="entry name" value="INOSITOL MONOPHOSPHATASE"/>
    <property type="match status" value="1"/>
</dbReference>
<dbReference type="AlphaFoldDB" id="A0A060R6Y2"/>
<evidence type="ECO:0000313" key="9">
    <source>
        <dbReference type="EMBL" id="CDN30931.1"/>
    </source>
</evidence>
<dbReference type="Proteomes" id="UP000027616">
    <property type="component" value="Chromosome I"/>
</dbReference>
<evidence type="ECO:0000256" key="6">
    <source>
        <dbReference type="ARBA" id="ARBA00022842"/>
    </source>
</evidence>
<dbReference type="Pfam" id="PF00459">
    <property type="entry name" value="Inositol_P"/>
    <property type="match status" value="1"/>
</dbReference>
<dbReference type="GO" id="GO:0007165">
    <property type="term" value="P:signal transduction"/>
    <property type="evidence" value="ECO:0007669"/>
    <property type="project" value="TreeGrafter"/>
</dbReference>
<evidence type="ECO:0000256" key="3">
    <source>
        <dbReference type="ARBA" id="ARBA00009759"/>
    </source>
</evidence>
<proteinExistence type="inferred from homology"/>
<dbReference type="SUPFAM" id="SSF56655">
    <property type="entry name" value="Carbohydrate phosphatase"/>
    <property type="match status" value="1"/>
</dbReference>
<dbReference type="GO" id="GO:0006020">
    <property type="term" value="P:inositol metabolic process"/>
    <property type="evidence" value="ECO:0007669"/>
    <property type="project" value="TreeGrafter"/>
</dbReference>
<dbReference type="PROSITE" id="PS00630">
    <property type="entry name" value="IMP_2"/>
    <property type="match status" value="1"/>
</dbReference>
<dbReference type="InterPro" id="IPR022337">
    <property type="entry name" value="Inositol_monophosphatase_SuhB"/>
</dbReference>
<evidence type="ECO:0000256" key="7">
    <source>
        <dbReference type="PIRSR" id="PIRSR600760-2"/>
    </source>
</evidence>
<evidence type="ECO:0000256" key="5">
    <source>
        <dbReference type="ARBA" id="ARBA00022801"/>
    </source>
</evidence>
<dbReference type="PRINTS" id="PR01959">
    <property type="entry name" value="SBIMPHPHTASE"/>
</dbReference>
<dbReference type="GO" id="GO:0046872">
    <property type="term" value="F:metal ion binding"/>
    <property type="evidence" value="ECO:0007669"/>
    <property type="project" value="UniProtKB-KW"/>
</dbReference>
<dbReference type="EC" id="3.1.3.25" evidence="8"/>
<protein>
    <recommendedName>
        <fullName evidence="8">Inositol-1-monophosphatase</fullName>
        <ecNumber evidence="8">3.1.3.25</ecNumber>
    </recommendedName>
</protein>
<feature type="binding site" evidence="7">
    <location>
        <position position="218"/>
    </location>
    <ligand>
        <name>Mg(2+)</name>
        <dbReference type="ChEBI" id="CHEBI:18420"/>
        <label>1</label>
        <note>catalytic</note>
    </ligand>
</feature>
<gene>
    <name evidence="9" type="ORF">BN938_0830</name>
</gene>
<dbReference type="HOGENOM" id="CLU_044118_0_2_10"/>
<dbReference type="CDD" id="cd01639">
    <property type="entry name" value="IMPase"/>
    <property type="match status" value="1"/>
</dbReference>
<dbReference type="PATRIC" id="fig|1433126.3.peg.830"/>
<sequence length="260" mass="28873">MYSEFLDFAINLAREVGKIQLSYFRSGNLDITTKTNVSDIVTRADKECEEYIVKEIFATYADHKILGEEGGFRGNEASEYMWVVDPLDGTTNYSQGLPIFAVSIGLVHKEQTILGVVYAPYLKELFYAVKGGGAYMQCGDNEALDIRVADKRSLDCSVIGTGFPYDKGVNADNNSDNVARIVPYVRDLRRMGSAAYDLCAVAAGMLDGYWEMTLNLWDVCAGNLIVQEAGGVIFNYRLDRKISIIAGNGTIIEEIKRYIQ</sequence>
<dbReference type="eggNOG" id="COG0483">
    <property type="taxonomic scope" value="Bacteria"/>
</dbReference>
<feature type="binding site" evidence="7">
    <location>
        <position position="68"/>
    </location>
    <ligand>
        <name>Mg(2+)</name>
        <dbReference type="ChEBI" id="CHEBI:18420"/>
        <label>1</label>
        <note>catalytic</note>
    </ligand>
</feature>
<comment type="similarity">
    <text evidence="3 8">Belongs to the inositol monophosphatase superfamily.</text>
</comment>
<dbReference type="InterPro" id="IPR033942">
    <property type="entry name" value="IMPase"/>
</dbReference>
<keyword evidence="10" id="KW-1185">Reference proteome</keyword>
<dbReference type="OrthoDB" id="9772456at2"/>
<dbReference type="Gene3D" id="3.40.190.80">
    <property type="match status" value="1"/>
</dbReference>
<feature type="binding site" evidence="7">
    <location>
        <position position="87"/>
    </location>
    <ligand>
        <name>Mg(2+)</name>
        <dbReference type="ChEBI" id="CHEBI:18420"/>
        <label>1</label>
        <note>catalytic</note>
    </ligand>
</feature>
<dbReference type="PANTHER" id="PTHR20854:SF4">
    <property type="entry name" value="INOSITOL-1-MONOPHOSPHATASE-RELATED"/>
    <property type="match status" value="1"/>
</dbReference>
<dbReference type="PRINTS" id="PR00377">
    <property type="entry name" value="IMPHPHTASES"/>
</dbReference>
<dbReference type="FunFam" id="3.30.540.10:FF:000003">
    <property type="entry name" value="Inositol-1-monophosphatase"/>
    <property type="match status" value="1"/>
</dbReference>
<evidence type="ECO:0000256" key="1">
    <source>
        <dbReference type="ARBA" id="ARBA00001033"/>
    </source>
</evidence>
<dbReference type="Gene3D" id="3.30.540.10">
    <property type="entry name" value="Fructose-1,6-Bisphosphatase, subunit A, domain 1"/>
    <property type="match status" value="1"/>
</dbReference>
<keyword evidence="5 8" id="KW-0378">Hydrolase</keyword>
<accession>A0A060R6Y2</accession>
<evidence type="ECO:0000256" key="8">
    <source>
        <dbReference type="RuleBase" id="RU364068"/>
    </source>
</evidence>